<evidence type="ECO:0000313" key="13">
    <source>
        <dbReference type="EMBL" id="ETW85145.1"/>
    </source>
</evidence>
<evidence type="ECO:0000256" key="7">
    <source>
        <dbReference type="ARBA" id="ARBA00022917"/>
    </source>
</evidence>
<evidence type="ECO:0000256" key="3">
    <source>
        <dbReference type="ARBA" id="ARBA00013161"/>
    </source>
</evidence>
<dbReference type="FunFam" id="3.40.50.620:FF:000082">
    <property type="entry name" value="MSW1p Mitochondrial tryptophanyl-tRNA synthetase"/>
    <property type="match status" value="1"/>
</dbReference>
<sequence length="364" mass="40253">MECRTSNFNSSLGQSVLSGRRPRVIFSGIQPTGIPHLGNYFGALANWVKLQREADPSDELIFSIVGWHALTLPQDPKALQVARMDMVALMLAVGIDPKRSIVFHQDHIQNHTELAWILSCLTPVGRLMRMTTWKSRLAVSRNANDESEVDDSLLNAGLLTYPVLQAADILAYKATHVPVGDDQQQHLELCRDIADSFNRAYKKPSPLFPLPRHMYTPTRRVLSLKDPSSKMSKSAADANSRIILTDTAAQIKNKIRGATTDSIQGITYDPVGRPGTSNLLLVLAACTDEDVVEVAKRYANKNHGDLKADVSDAIEEAFKGPRAEFEKIRSENAYLTRISEEGAAKARAKSDITIKEVRRRVGLA</sequence>
<dbReference type="PANTHER" id="PTHR43766">
    <property type="entry name" value="TRYPTOPHAN--TRNA LIGASE, MITOCHONDRIAL"/>
    <property type="match status" value="1"/>
</dbReference>
<reference evidence="13 14" key="1">
    <citation type="journal article" date="2012" name="New Phytol.">
        <title>Insight into trade-off between wood decay and parasitism from the genome of a fungal forest pathogen.</title>
        <authorList>
            <person name="Olson A."/>
            <person name="Aerts A."/>
            <person name="Asiegbu F."/>
            <person name="Belbahri L."/>
            <person name="Bouzid O."/>
            <person name="Broberg A."/>
            <person name="Canback B."/>
            <person name="Coutinho P.M."/>
            <person name="Cullen D."/>
            <person name="Dalman K."/>
            <person name="Deflorio G."/>
            <person name="van Diepen L.T."/>
            <person name="Dunand C."/>
            <person name="Duplessis S."/>
            <person name="Durling M."/>
            <person name="Gonthier P."/>
            <person name="Grimwood J."/>
            <person name="Fossdal C.G."/>
            <person name="Hansson D."/>
            <person name="Henrissat B."/>
            <person name="Hietala A."/>
            <person name="Himmelstrand K."/>
            <person name="Hoffmeister D."/>
            <person name="Hogberg N."/>
            <person name="James T.Y."/>
            <person name="Karlsson M."/>
            <person name="Kohler A."/>
            <person name="Kues U."/>
            <person name="Lee Y.H."/>
            <person name="Lin Y.C."/>
            <person name="Lind M."/>
            <person name="Lindquist E."/>
            <person name="Lombard V."/>
            <person name="Lucas S."/>
            <person name="Lunden K."/>
            <person name="Morin E."/>
            <person name="Murat C."/>
            <person name="Park J."/>
            <person name="Raffaello T."/>
            <person name="Rouze P."/>
            <person name="Salamov A."/>
            <person name="Schmutz J."/>
            <person name="Solheim H."/>
            <person name="Stahlberg J."/>
            <person name="Velez H."/>
            <person name="de Vries R.P."/>
            <person name="Wiebenga A."/>
            <person name="Woodward S."/>
            <person name="Yakovlev I."/>
            <person name="Garbelotto M."/>
            <person name="Martin F."/>
            <person name="Grigoriev I.V."/>
            <person name="Stenlid J."/>
        </authorList>
    </citation>
    <scope>NUCLEOTIDE SEQUENCE [LARGE SCALE GENOMIC DNA]</scope>
    <source>
        <strain evidence="13 14">TC 32-1</strain>
    </source>
</reference>
<dbReference type="PANTHER" id="PTHR43766:SF1">
    <property type="entry name" value="TRYPTOPHAN--TRNA LIGASE, MITOCHONDRIAL"/>
    <property type="match status" value="1"/>
</dbReference>
<dbReference type="PRINTS" id="PR01039">
    <property type="entry name" value="TRNASYNTHTRP"/>
</dbReference>
<organism evidence="13 14">
    <name type="scientific">Heterobasidion irregulare (strain TC 32-1)</name>
    <dbReference type="NCBI Taxonomy" id="747525"/>
    <lineage>
        <taxon>Eukaryota</taxon>
        <taxon>Fungi</taxon>
        <taxon>Dikarya</taxon>
        <taxon>Basidiomycota</taxon>
        <taxon>Agaricomycotina</taxon>
        <taxon>Agaricomycetes</taxon>
        <taxon>Russulales</taxon>
        <taxon>Bondarzewiaceae</taxon>
        <taxon>Heterobasidion</taxon>
        <taxon>Heterobasidion annosum species complex</taxon>
    </lineage>
</organism>
<evidence type="ECO:0000256" key="1">
    <source>
        <dbReference type="ARBA" id="ARBA00004305"/>
    </source>
</evidence>
<evidence type="ECO:0000256" key="12">
    <source>
        <dbReference type="RuleBase" id="RU363036"/>
    </source>
</evidence>
<proteinExistence type="inferred from homology"/>
<evidence type="ECO:0000256" key="8">
    <source>
        <dbReference type="ARBA" id="ARBA00023146"/>
    </source>
</evidence>
<dbReference type="EC" id="6.1.1.2" evidence="3"/>
<dbReference type="EMBL" id="KI925455">
    <property type="protein sequence ID" value="ETW85145.1"/>
    <property type="molecule type" value="Genomic_DNA"/>
</dbReference>
<dbReference type="Gene3D" id="1.10.240.10">
    <property type="entry name" value="Tyrosyl-Transfer RNA Synthetase"/>
    <property type="match status" value="1"/>
</dbReference>
<dbReference type="InParanoid" id="W4KIJ9"/>
<dbReference type="OrthoDB" id="15808at2759"/>
<dbReference type="GO" id="GO:0004830">
    <property type="term" value="F:tryptophan-tRNA ligase activity"/>
    <property type="evidence" value="ECO:0007669"/>
    <property type="project" value="UniProtKB-EC"/>
</dbReference>
<dbReference type="InterPro" id="IPR050203">
    <property type="entry name" value="Trp-tRNA_synthetase"/>
</dbReference>
<dbReference type="Gene3D" id="3.40.50.620">
    <property type="entry name" value="HUPs"/>
    <property type="match status" value="1"/>
</dbReference>
<dbReference type="GO" id="GO:0070183">
    <property type="term" value="P:mitochondrial tryptophanyl-tRNA aminoacylation"/>
    <property type="evidence" value="ECO:0007669"/>
    <property type="project" value="TreeGrafter"/>
</dbReference>
<dbReference type="CDD" id="cd00806">
    <property type="entry name" value="TrpRS_core"/>
    <property type="match status" value="1"/>
</dbReference>
<dbReference type="AlphaFoldDB" id="W4KIJ9"/>
<dbReference type="FunCoup" id="W4KIJ9">
    <property type="interactions" value="346"/>
</dbReference>
<dbReference type="NCBIfam" id="TIGR00233">
    <property type="entry name" value="trpS"/>
    <property type="match status" value="1"/>
</dbReference>
<dbReference type="InterPro" id="IPR014729">
    <property type="entry name" value="Rossmann-like_a/b/a_fold"/>
</dbReference>
<protein>
    <recommendedName>
        <fullName evidence="11">Tryptophan--tRNA ligase, mitochondrial</fullName>
        <ecNumber evidence="3">6.1.1.2</ecNumber>
    </recommendedName>
    <alternativeName>
        <fullName evidence="9">Tryptophanyl-tRNA synthetase</fullName>
    </alternativeName>
</protein>
<evidence type="ECO:0000313" key="14">
    <source>
        <dbReference type="Proteomes" id="UP000030671"/>
    </source>
</evidence>
<evidence type="ECO:0000256" key="2">
    <source>
        <dbReference type="ARBA" id="ARBA00005594"/>
    </source>
</evidence>
<gene>
    <name evidence="13" type="ORF">HETIRDRAFT_101099</name>
</gene>
<dbReference type="SUPFAM" id="SSF52374">
    <property type="entry name" value="Nucleotidylyl transferase"/>
    <property type="match status" value="1"/>
</dbReference>
<dbReference type="GO" id="GO:0005759">
    <property type="term" value="C:mitochondrial matrix"/>
    <property type="evidence" value="ECO:0007669"/>
    <property type="project" value="UniProtKB-SubCell"/>
</dbReference>
<dbReference type="eggNOG" id="KOG2713">
    <property type="taxonomic scope" value="Eukaryota"/>
</dbReference>
<evidence type="ECO:0000256" key="9">
    <source>
        <dbReference type="ARBA" id="ARBA00030268"/>
    </source>
</evidence>
<accession>W4KIJ9</accession>
<dbReference type="InterPro" id="IPR024109">
    <property type="entry name" value="Trp-tRNA-ligase_bac-type"/>
</dbReference>
<keyword evidence="4 12" id="KW-0436">Ligase</keyword>
<dbReference type="PROSITE" id="PS00178">
    <property type="entry name" value="AA_TRNA_LIGASE_I"/>
    <property type="match status" value="1"/>
</dbReference>
<dbReference type="InterPro" id="IPR001412">
    <property type="entry name" value="aa-tRNA-synth_I_CS"/>
</dbReference>
<dbReference type="GeneID" id="20665732"/>
<evidence type="ECO:0000256" key="5">
    <source>
        <dbReference type="ARBA" id="ARBA00022741"/>
    </source>
</evidence>
<evidence type="ECO:0000256" key="10">
    <source>
        <dbReference type="ARBA" id="ARBA00049929"/>
    </source>
</evidence>
<keyword evidence="8 12" id="KW-0030">Aminoacyl-tRNA synthetase</keyword>
<dbReference type="HOGENOM" id="CLU_029244_1_3_1"/>
<name>W4KIJ9_HETIT</name>
<dbReference type="GO" id="GO:0005524">
    <property type="term" value="F:ATP binding"/>
    <property type="evidence" value="ECO:0007669"/>
    <property type="project" value="UniProtKB-KW"/>
</dbReference>
<keyword evidence="6 12" id="KW-0067">ATP-binding</keyword>
<dbReference type="Pfam" id="PF00579">
    <property type="entry name" value="tRNA-synt_1b"/>
    <property type="match status" value="1"/>
</dbReference>
<dbReference type="InterPro" id="IPR002305">
    <property type="entry name" value="aa-tRNA-synth_Ic"/>
</dbReference>
<dbReference type="KEGG" id="hir:HETIRDRAFT_101099"/>
<dbReference type="HAMAP" id="MF_00140_B">
    <property type="entry name" value="Trp_tRNA_synth_B"/>
    <property type="match status" value="1"/>
</dbReference>
<comment type="similarity">
    <text evidence="2 12">Belongs to the class-I aminoacyl-tRNA synthetase family.</text>
</comment>
<dbReference type="RefSeq" id="XP_009542024.1">
    <property type="nucleotide sequence ID" value="XM_009543729.1"/>
</dbReference>
<evidence type="ECO:0000256" key="6">
    <source>
        <dbReference type="ARBA" id="ARBA00022840"/>
    </source>
</evidence>
<keyword evidence="5 12" id="KW-0547">Nucleotide-binding</keyword>
<dbReference type="InterPro" id="IPR002306">
    <property type="entry name" value="Trp-tRNA-ligase"/>
</dbReference>
<evidence type="ECO:0000256" key="11">
    <source>
        <dbReference type="ARBA" id="ARBA00069760"/>
    </source>
</evidence>
<keyword evidence="14" id="KW-1185">Reference proteome</keyword>
<evidence type="ECO:0000256" key="4">
    <source>
        <dbReference type="ARBA" id="ARBA00022598"/>
    </source>
</evidence>
<dbReference type="STRING" id="747525.W4KIJ9"/>
<comment type="subcellular location">
    <subcellularLocation>
        <location evidence="1">Mitochondrion matrix</location>
    </subcellularLocation>
</comment>
<dbReference type="FunFam" id="1.10.240.10:FF:000002">
    <property type="entry name" value="Tryptophan--tRNA ligase"/>
    <property type="match status" value="1"/>
</dbReference>
<dbReference type="Proteomes" id="UP000030671">
    <property type="component" value="Unassembled WGS sequence"/>
</dbReference>
<keyword evidence="7 12" id="KW-0648">Protein biosynthesis</keyword>
<comment type="catalytic activity">
    <reaction evidence="10">
        <text>tRNA(Trp) + L-tryptophan + ATP = L-tryptophyl-tRNA(Trp) + AMP + diphosphate + H(+)</text>
        <dbReference type="Rhea" id="RHEA:24080"/>
        <dbReference type="Rhea" id="RHEA-COMP:9671"/>
        <dbReference type="Rhea" id="RHEA-COMP:9705"/>
        <dbReference type="ChEBI" id="CHEBI:15378"/>
        <dbReference type="ChEBI" id="CHEBI:30616"/>
        <dbReference type="ChEBI" id="CHEBI:33019"/>
        <dbReference type="ChEBI" id="CHEBI:57912"/>
        <dbReference type="ChEBI" id="CHEBI:78442"/>
        <dbReference type="ChEBI" id="CHEBI:78535"/>
        <dbReference type="ChEBI" id="CHEBI:456215"/>
        <dbReference type="EC" id="6.1.1.2"/>
    </reaction>
</comment>